<evidence type="ECO:0000256" key="1">
    <source>
        <dbReference type="ARBA" id="ARBA00006739"/>
    </source>
</evidence>
<dbReference type="NCBIfam" id="TIGR01556">
    <property type="entry name" value="rhamnosyltran"/>
    <property type="match status" value="1"/>
</dbReference>
<dbReference type="SUPFAM" id="SSF53448">
    <property type="entry name" value="Nucleotide-diphospho-sugar transferases"/>
    <property type="match status" value="1"/>
</dbReference>
<dbReference type="PANTHER" id="PTHR43179">
    <property type="entry name" value="RHAMNOSYLTRANSFERASE WBBL"/>
    <property type="match status" value="1"/>
</dbReference>
<accession>A0A0N7KWJ9</accession>
<dbReference type="InterPro" id="IPR001173">
    <property type="entry name" value="Glyco_trans_2-like"/>
</dbReference>
<dbReference type="PANTHER" id="PTHR43179:SF12">
    <property type="entry name" value="GALACTOFURANOSYLTRANSFERASE GLFT2"/>
    <property type="match status" value="1"/>
</dbReference>
<dbReference type="EMBL" id="AB924607">
    <property type="protein sequence ID" value="BAT24329.1"/>
    <property type="molecule type" value="Genomic_DNA"/>
</dbReference>
<gene>
    <name evidence="5" type="primary">wclI</name>
</gene>
<name>A0A0N7KWJ9_9ENTR</name>
<evidence type="ECO:0000313" key="5">
    <source>
        <dbReference type="EMBL" id="BAT24329.1"/>
    </source>
</evidence>
<sequence>MMPAVGLAKKKALKILSVILFNIKTSEYMKNNTGVVIVTYYPEINKVNRLCQMLNEAGVKPTLVDNGTLSSEYVEELSVYANVIRLDNNYGIAHAQNIGIEFNISESKDYILFFDQDSEIASDYVSSIIRDIEFLEEKGENVATLGPVFRDSRYNFYYELIRLNKLGFRKKIKPENINGIIEVSMIISSGSIVPTRVLKDIGTMNEDFFIDYVDTEWCLRAISKGYKIFCTKNALMEHAIGDSFIKLSCFNIPVHSAFRRYYRIRNCLYFFKMNHIPLVLKCRDFLFNIIHQSIIIIKVKNKKEYISSLYKGLKDGVHYLCKTDIGK</sequence>
<dbReference type="InterPro" id="IPR006446">
    <property type="entry name" value="RhaTrfase"/>
</dbReference>
<evidence type="ECO:0000256" key="3">
    <source>
        <dbReference type="ARBA" id="ARBA00022679"/>
    </source>
</evidence>
<evidence type="ECO:0000256" key="2">
    <source>
        <dbReference type="ARBA" id="ARBA00022676"/>
    </source>
</evidence>
<protein>
    <submittedName>
        <fullName evidence="5">Rhamnosyl transferase</fullName>
    </submittedName>
</protein>
<comment type="similarity">
    <text evidence="1">Belongs to the glycosyltransferase 2 family.</text>
</comment>
<proteinExistence type="inferred from homology"/>
<reference evidence="5" key="2">
    <citation type="journal article" date="2015" name="Sci. Rep.">
        <title>Genetic analysis of capsular polysaccharide synthesis gene clusters in 79 capsular types of Klebsiella spp.</title>
        <authorList>
            <person name="Pan Y.J."/>
            <person name="Lin T.L."/>
            <person name="Chen C.T."/>
            <person name="Chen Y.Y."/>
            <person name="Hsieh P.F."/>
            <person name="Hsu C.R."/>
            <person name="Wu M.C."/>
            <person name="Wang J.T."/>
        </authorList>
    </citation>
    <scope>NUCLEOTIDE SEQUENCE</scope>
    <source>
        <strain evidence="5">4349</strain>
    </source>
</reference>
<evidence type="ECO:0000259" key="4">
    <source>
        <dbReference type="Pfam" id="PF00535"/>
    </source>
</evidence>
<dbReference type="CDD" id="cd02526">
    <property type="entry name" value="GT2_RfbF_like"/>
    <property type="match status" value="1"/>
</dbReference>
<dbReference type="GO" id="GO:0016757">
    <property type="term" value="F:glycosyltransferase activity"/>
    <property type="evidence" value="ECO:0007669"/>
    <property type="project" value="UniProtKB-KW"/>
</dbReference>
<dbReference type="InterPro" id="IPR029044">
    <property type="entry name" value="Nucleotide-diphossugar_trans"/>
</dbReference>
<dbReference type="Pfam" id="PF00535">
    <property type="entry name" value="Glycos_transf_2"/>
    <property type="match status" value="1"/>
</dbReference>
<dbReference type="Gene3D" id="3.90.550.10">
    <property type="entry name" value="Spore Coat Polysaccharide Biosynthesis Protein SpsA, Chain A"/>
    <property type="match status" value="1"/>
</dbReference>
<feature type="domain" description="Glycosyltransferase 2-like" evidence="4">
    <location>
        <begin position="63"/>
        <end position="170"/>
    </location>
</feature>
<dbReference type="AlphaFoldDB" id="A0A0N7KWJ9"/>
<organism evidence="5">
    <name type="scientific">Klebsiella sp. 4349</name>
    <dbReference type="NCBI Taxonomy" id="1497839"/>
    <lineage>
        <taxon>Bacteria</taxon>
        <taxon>Pseudomonadati</taxon>
        <taxon>Pseudomonadota</taxon>
        <taxon>Gammaproteobacteria</taxon>
        <taxon>Enterobacterales</taxon>
        <taxon>Enterobacteriaceae</taxon>
        <taxon>Klebsiella/Raoultella group</taxon>
        <taxon>Klebsiella</taxon>
    </lineage>
</organism>
<keyword evidence="3 5" id="KW-0808">Transferase</keyword>
<keyword evidence="2" id="KW-0328">Glycosyltransferase</keyword>
<reference evidence="5" key="1">
    <citation type="submission" date="2014-04" db="EMBL/GenBank/DDBJ databases">
        <authorList>
            <person name="Harrison E."/>
        </authorList>
    </citation>
    <scope>NUCLEOTIDE SEQUENCE</scope>
    <source>
        <strain evidence="5">4349</strain>
    </source>
</reference>